<name>A0A074THR0_9RHOB</name>
<proteinExistence type="predicted"/>
<dbReference type="RefSeq" id="WP_038061637.1">
    <property type="nucleotide sequence ID" value="NZ_FOVB01000001.1"/>
</dbReference>
<evidence type="ECO:0000313" key="1">
    <source>
        <dbReference type="EMBL" id="KEP71221.1"/>
    </source>
</evidence>
<dbReference type="eggNOG" id="ENOG5032NZY">
    <property type="taxonomic scope" value="Bacteria"/>
</dbReference>
<reference evidence="1 2" key="1">
    <citation type="submission" date="2014-03" db="EMBL/GenBank/DDBJ databases">
        <title>The draft genome sequence of Thioclava dalianensis DLFJ1-1.</title>
        <authorList>
            <person name="Lai Q."/>
            <person name="Shao Z."/>
        </authorList>
    </citation>
    <scope>NUCLEOTIDE SEQUENCE [LARGE SCALE GENOMIC DNA]</scope>
    <source>
        <strain evidence="1 2">DLFJ1-1</strain>
    </source>
</reference>
<dbReference type="InterPro" id="IPR019650">
    <property type="entry name" value="DUF2513"/>
</dbReference>
<comment type="caution">
    <text evidence="1">The sequence shown here is derived from an EMBL/GenBank/DDBJ whole genome shotgun (WGS) entry which is preliminary data.</text>
</comment>
<gene>
    <name evidence="1" type="ORF">DL1_06375</name>
</gene>
<dbReference type="AlphaFoldDB" id="A0A074THR0"/>
<keyword evidence="2" id="KW-1185">Reference proteome</keyword>
<dbReference type="EMBL" id="JHEH01000002">
    <property type="protein sequence ID" value="KEP71221.1"/>
    <property type="molecule type" value="Genomic_DNA"/>
</dbReference>
<sequence>MKRDDEYLRELLVEFEARDDWLIVVAEHLNMSADERRRHYHVLLLCDAELLAPVAKSTYRITSAGHDFLEATRDAGIWAKTKEVVAREGGSATLDILKELATGLLRKQIEERTGLKL</sequence>
<dbReference type="OrthoDB" id="6960201at2"/>
<protein>
    <recommendedName>
        <fullName evidence="3">DUF2513 domain-containing protein</fullName>
    </recommendedName>
</protein>
<accession>A0A074THR0</accession>
<evidence type="ECO:0000313" key="2">
    <source>
        <dbReference type="Proteomes" id="UP000027725"/>
    </source>
</evidence>
<organism evidence="1 2">
    <name type="scientific">Thioclava dalianensis</name>
    <dbReference type="NCBI Taxonomy" id="1185766"/>
    <lineage>
        <taxon>Bacteria</taxon>
        <taxon>Pseudomonadati</taxon>
        <taxon>Pseudomonadota</taxon>
        <taxon>Alphaproteobacteria</taxon>
        <taxon>Rhodobacterales</taxon>
        <taxon>Paracoccaceae</taxon>
        <taxon>Thioclava</taxon>
    </lineage>
</organism>
<dbReference type="Proteomes" id="UP000027725">
    <property type="component" value="Unassembled WGS sequence"/>
</dbReference>
<evidence type="ECO:0008006" key="3">
    <source>
        <dbReference type="Google" id="ProtNLM"/>
    </source>
</evidence>
<dbReference type="Pfam" id="PF10711">
    <property type="entry name" value="DUF2513"/>
    <property type="match status" value="1"/>
</dbReference>